<reference evidence="2 3" key="1">
    <citation type="submission" date="2016-11" db="EMBL/GenBank/DDBJ databases">
        <authorList>
            <person name="Jaros S."/>
            <person name="Januszkiewicz K."/>
            <person name="Wedrychowicz H."/>
        </authorList>
    </citation>
    <scope>NUCLEOTIDE SEQUENCE [LARGE SCALE GENOMIC DNA]</scope>
    <source>
        <strain evidence="2 3">DSM 13106</strain>
    </source>
</reference>
<keyword evidence="2" id="KW-0687">Ribonucleoprotein</keyword>
<dbReference type="PROSITE" id="PS51186">
    <property type="entry name" value="GNAT"/>
    <property type="match status" value="1"/>
</dbReference>
<dbReference type="Pfam" id="PF00583">
    <property type="entry name" value="Acetyltransf_1"/>
    <property type="match status" value="1"/>
</dbReference>
<dbReference type="GO" id="GO:0005840">
    <property type="term" value="C:ribosome"/>
    <property type="evidence" value="ECO:0007669"/>
    <property type="project" value="UniProtKB-KW"/>
</dbReference>
<accession>A0A1M5Z9P1</accession>
<dbReference type="CDD" id="cd04301">
    <property type="entry name" value="NAT_SF"/>
    <property type="match status" value="1"/>
</dbReference>
<keyword evidence="2" id="KW-0689">Ribosomal protein</keyword>
<dbReference type="SUPFAM" id="SSF55729">
    <property type="entry name" value="Acyl-CoA N-acyltransferases (Nat)"/>
    <property type="match status" value="1"/>
</dbReference>
<organism evidence="2 3">
    <name type="scientific">Sporanaerobacter acetigenes DSM 13106</name>
    <dbReference type="NCBI Taxonomy" id="1123281"/>
    <lineage>
        <taxon>Bacteria</taxon>
        <taxon>Bacillati</taxon>
        <taxon>Bacillota</taxon>
        <taxon>Tissierellia</taxon>
        <taxon>Tissierellales</taxon>
        <taxon>Sporanaerobacteraceae</taxon>
        <taxon>Sporanaerobacter</taxon>
    </lineage>
</organism>
<dbReference type="PANTHER" id="PTHR43072:SF60">
    <property type="entry name" value="L-2,4-DIAMINOBUTYRIC ACID ACETYLTRANSFERASE"/>
    <property type="match status" value="1"/>
</dbReference>
<evidence type="ECO:0000313" key="2">
    <source>
        <dbReference type="EMBL" id="SHI20966.1"/>
    </source>
</evidence>
<dbReference type="InterPro" id="IPR016181">
    <property type="entry name" value="Acyl_CoA_acyltransferase"/>
</dbReference>
<sequence>MESILNKAKQFKYNSLEYVDEEEIYDSKVCIQDEDCIILFKELEDKIKLFWAANTKEAFFIGLKAVEDFMVENVMDTEKLYIEFIPEDFLEEMYGEGYKIYSEYVDFWNYDIDNLEIRKKENTCIRVLKSTEYESASDVTKSCRENSRGFEGETSEWIKEWHESDDSQVFVAKSDGVVVGICFVGLYGFESENGIVLWIREIAVRPQYQKQGIGRLLLENAILWGQQNNAKRSFLACDAENYNAIRLYESFGYERKDERGQINMEKVIKKM</sequence>
<dbReference type="AlphaFoldDB" id="A0A1M5Z9P1"/>
<dbReference type="Gene3D" id="3.40.630.30">
    <property type="match status" value="1"/>
</dbReference>
<dbReference type="STRING" id="1123281.SAMN02745180_02889"/>
<dbReference type="PANTHER" id="PTHR43072">
    <property type="entry name" value="N-ACETYLTRANSFERASE"/>
    <property type="match status" value="1"/>
</dbReference>
<protein>
    <submittedName>
        <fullName evidence="2">Ribosomal protein S18 acetylase RimI</fullName>
    </submittedName>
</protein>
<dbReference type="GO" id="GO:0016747">
    <property type="term" value="F:acyltransferase activity, transferring groups other than amino-acyl groups"/>
    <property type="evidence" value="ECO:0007669"/>
    <property type="project" value="InterPro"/>
</dbReference>
<dbReference type="Proteomes" id="UP000184389">
    <property type="component" value="Unassembled WGS sequence"/>
</dbReference>
<name>A0A1M5Z9P1_9FIRM</name>
<dbReference type="InterPro" id="IPR000182">
    <property type="entry name" value="GNAT_dom"/>
</dbReference>
<dbReference type="EMBL" id="FQXR01000026">
    <property type="protein sequence ID" value="SHI20966.1"/>
    <property type="molecule type" value="Genomic_DNA"/>
</dbReference>
<proteinExistence type="predicted"/>
<evidence type="ECO:0000313" key="3">
    <source>
        <dbReference type="Proteomes" id="UP000184389"/>
    </source>
</evidence>
<feature type="domain" description="N-acetyltransferase" evidence="1">
    <location>
        <begin position="125"/>
        <end position="271"/>
    </location>
</feature>
<keyword evidence="3" id="KW-1185">Reference proteome</keyword>
<dbReference type="RefSeq" id="WP_072745473.1">
    <property type="nucleotide sequence ID" value="NZ_FQXR01000026.1"/>
</dbReference>
<evidence type="ECO:0000259" key="1">
    <source>
        <dbReference type="PROSITE" id="PS51186"/>
    </source>
</evidence>
<dbReference type="OrthoDB" id="9794566at2"/>
<gene>
    <name evidence="2" type="ORF">SAMN02745180_02889</name>
</gene>